<evidence type="ECO:0000313" key="2">
    <source>
        <dbReference type="EnsemblMetazoa" id="SCAU004248-PC"/>
    </source>
</evidence>
<name>A0A1I8P2M7_STOCA</name>
<feature type="compositionally biased region" description="Low complexity" evidence="1">
    <location>
        <begin position="202"/>
        <end position="222"/>
    </location>
</feature>
<feature type="compositionally biased region" description="Polar residues" evidence="1">
    <location>
        <begin position="51"/>
        <end position="68"/>
    </location>
</feature>
<dbReference type="AlphaFoldDB" id="A0A1I8P2M7"/>
<dbReference type="VEuPathDB" id="VectorBase:SCAU004248"/>
<organism evidence="2 3">
    <name type="scientific">Stomoxys calcitrans</name>
    <name type="common">Stable fly</name>
    <name type="synonym">Conops calcitrans</name>
    <dbReference type="NCBI Taxonomy" id="35570"/>
    <lineage>
        <taxon>Eukaryota</taxon>
        <taxon>Metazoa</taxon>
        <taxon>Ecdysozoa</taxon>
        <taxon>Arthropoda</taxon>
        <taxon>Hexapoda</taxon>
        <taxon>Insecta</taxon>
        <taxon>Pterygota</taxon>
        <taxon>Neoptera</taxon>
        <taxon>Endopterygota</taxon>
        <taxon>Diptera</taxon>
        <taxon>Brachycera</taxon>
        <taxon>Muscomorpha</taxon>
        <taxon>Muscoidea</taxon>
        <taxon>Muscidae</taxon>
        <taxon>Stomoxys</taxon>
    </lineage>
</organism>
<feature type="region of interest" description="Disordered" evidence="1">
    <location>
        <begin position="110"/>
        <end position="159"/>
    </location>
</feature>
<evidence type="ECO:0000313" key="3">
    <source>
        <dbReference type="Proteomes" id="UP000095300"/>
    </source>
</evidence>
<proteinExistence type="predicted"/>
<dbReference type="EnsemblMetazoa" id="SCAU004248-RC">
    <property type="protein sequence ID" value="SCAU004248-PC"/>
    <property type="gene ID" value="SCAU004248"/>
</dbReference>
<evidence type="ECO:0000256" key="1">
    <source>
        <dbReference type="SAM" id="MobiDB-lite"/>
    </source>
</evidence>
<reference evidence="2" key="1">
    <citation type="submission" date="2020-05" db="UniProtKB">
        <authorList>
            <consortium name="EnsemblMetazoa"/>
        </authorList>
    </citation>
    <scope>IDENTIFICATION</scope>
    <source>
        <strain evidence="2">USDA</strain>
    </source>
</reference>
<feature type="region of interest" description="Disordered" evidence="1">
    <location>
        <begin position="177"/>
        <end position="232"/>
    </location>
</feature>
<protein>
    <submittedName>
        <fullName evidence="2">Uncharacterized protein</fullName>
    </submittedName>
</protein>
<accession>A0A1I8P2M7</accession>
<feature type="region of interest" description="Disordered" evidence="1">
    <location>
        <begin position="48"/>
        <end position="68"/>
    </location>
</feature>
<dbReference type="Proteomes" id="UP000095300">
    <property type="component" value="Unassembled WGS sequence"/>
</dbReference>
<sequence>MMNTKPSEKLYANSRITRHPQAVEHQRIHMTRSQTKLLQLVLISSKKKNPSELSLTPSQAEQEAKANVNNRKNPLDALSKTNVRLTTMERRSGLQEVNEEYLKQNFMLKPLHQGNSPHNESHQPPKMVSNQPQMQQQQQIYSKPKQINHHQQQQPPPVTAVTNQIPTQMALSQTSGIAGGTMMGEGDKPNINQTPMEEDHSQPQQSQSHQSHMAHQQQQSNSMISTPGQRMPEPELCTTCPNCQTTIYLVPAQALPSNNAAPN</sequence>
<gene>
    <name evidence="2" type="primary">106090441</name>
</gene>
<keyword evidence="3" id="KW-1185">Reference proteome</keyword>